<sequence length="91" mass="9972">MFVKHIHVALAKDEDITLHVLYLALSGDAVASFEMVTVLEKRDRVSAHYGVAKAKAHAVLSRKEAVASTISPIDEVIGRFNIVQATHNHIV</sequence>
<protein>
    <submittedName>
        <fullName evidence="1">Uncharacterized protein</fullName>
    </submittedName>
</protein>
<name>A0A7W8QG06_PARAM</name>
<evidence type="ECO:0000313" key="1">
    <source>
        <dbReference type="EMBL" id="MBB5429832.1"/>
    </source>
</evidence>
<dbReference type="EMBL" id="JACHDD010000062">
    <property type="protein sequence ID" value="MBB5429832.1"/>
    <property type="molecule type" value="Genomic_DNA"/>
</dbReference>
<dbReference type="Proteomes" id="UP000592780">
    <property type="component" value="Unassembled WGS sequence"/>
</dbReference>
<gene>
    <name evidence="1" type="ORF">HDG40_008035</name>
</gene>
<proteinExistence type="predicted"/>
<reference evidence="1 2" key="1">
    <citation type="submission" date="2020-08" db="EMBL/GenBank/DDBJ databases">
        <title>Genomic Encyclopedia of Type Strains, Phase IV (KMG-V): Genome sequencing to study the core and pangenomes of soil and plant-associated prokaryotes.</title>
        <authorList>
            <person name="Whitman W."/>
        </authorList>
    </citation>
    <scope>NUCLEOTIDE SEQUENCE [LARGE SCALE GENOMIC DNA]</scope>
    <source>
        <strain evidence="1 2">JPY158</strain>
    </source>
</reference>
<keyword evidence="2" id="KW-1185">Reference proteome</keyword>
<organism evidence="1 2">
    <name type="scientific">Paraburkholderia atlantica</name>
    <dbReference type="NCBI Taxonomy" id="2654982"/>
    <lineage>
        <taxon>Bacteria</taxon>
        <taxon>Pseudomonadati</taxon>
        <taxon>Pseudomonadota</taxon>
        <taxon>Betaproteobacteria</taxon>
        <taxon>Burkholderiales</taxon>
        <taxon>Burkholderiaceae</taxon>
        <taxon>Paraburkholderia</taxon>
    </lineage>
</organism>
<comment type="caution">
    <text evidence="1">The sequence shown here is derived from an EMBL/GenBank/DDBJ whole genome shotgun (WGS) entry which is preliminary data.</text>
</comment>
<dbReference type="AlphaFoldDB" id="A0A7W8QG06"/>
<accession>A0A7W8QG06</accession>
<evidence type="ECO:0000313" key="2">
    <source>
        <dbReference type="Proteomes" id="UP000592780"/>
    </source>
</evidence>